<evidence type="ECO:0000313" key="8">
    <source>
        <dbReference type="Proteomes" id="UP000177900"/>
    </source>
</evidence>
<organism evidence="7 8">
    <name type="scientific">Candidatus Woykebacteria bacterium RIFCSPHIGHO2_01_FULL_39_12</name>
    <dbReference type="NCBI Taxonomy" id="1802599"/>
    <lineage>
        <taxon>Bacteria</taxon>
        <taxon>Candidatus Woykeibacteriota</taxon>
    </lineage>
</organism>
<keyword evidence="1 6" id="KW-0963">Cytoplasm</keyword>
<feature type="binding site" evidence="6">
    <location>
        <begin position="297"/>
        <end position="300"/>
    </location>
    <ligand>
        <name>ATP</name>
        <dbReference type="ChEBI" id="CHEBI:30616"/>
    </ligand>
</feature>
<dbReference type="Proteomes" id="UP000177900">
    <property type="component" value="Unassembled WGS sequence"/>
</dbReference>
<evidence type="ECO:0000256" key="6">
    <source>
        <dbReference type="HAMAP-Rule" id="MF_02207"/>
    </source>
</evidence>
<dbReference type="GO" id="GO:0000902">
    <property type="term" value="P:cell morphogenesis"/>
    <property type="evidence" value="ECO:0007669"/>
    <property type="project" value="InterPro"/>
</dbReference>
<keyword evidence="4 6" id="KW-0133">Cell shape</keyword>
<dbReference type="NCBIfam" id="TIGR00904">
    <property type="entry name" value="mreB"/>
    <property type="match status" value="1"/>
</dbReference>
<sequence>MFLVDHVLGIFSHDIGIDLGTANTLVLVRGKGILVREPTVIAQHKKSKEILAVGSEAKRMVGKTPMNINAIRPLRDGVINDLEAAEALIRYFIGKVHEGPSSFPKIPRPRVATGIPSNITEVERRAVQEAALNAGARSVFLIEEPMAAAIGANLFIDEPKGNMIVDIGGGTSEIAVISLGGVVVNRSVKIAGDEMDQDIINYARSRYNLLVGERTAENLKMSIGSAYPIGEERKLPLRGRDLASGLPATIMISSGEIREALSGTVRAIIDTIKDAIEDTPPELIGDIAEEGVTLTGGGSLLVGLPEAIAAETKIPVKLTEDPLTTVVRGTGKVLEDAELLRRVRVSGGLQQV</sequence>
<dbReference type="CDD" id="cd10225">
    <property type="entry name" value="ASKHA_NBD_MreB-like"/>
    <property type="match status" value="1"/>
</dbReference>
<dbReference type="InterPro" id="IPR056546">
    <property type="entry name" value="MreB_MamK-like"/>
</dbReference>
<evidence type="ECO:0000256" key="4">
    <source>
        <dbReference type="ARBA" id="ARBA00022960"/>
    </source>
</evidence>
<dbReference type="GO" id="GO:0008360">
    <property type="term" value="P:regulation of cell shape"/>
    <property type="evidence" value="ECO:0007669"/>
    <property type="project" value="UniProtKB-UniRule"/>
</dbReference>
<gene>
    <name evidence="6" type="primary">mreB</name>
    <name evidence="7" type="ORF">A2864_00535</name>
</gene>
<dbReference type="GO" id="GO:0005737">
    <property type="term" value="C:cytoplasm"/>
    <property type="evidence" value="ECO:0007669"/>
    <property type="project" value="UniProtKB-SubCell"/>
</dbReference>
<reference evidence="7 8" key="1">
    <citation type="journal article" date="2016" name="Nat. Commun.">
        <title>Thousands of microbial genomes shed light on interconnected biogeochemical processes in an aquifer system.</title>
        <authorList>
            <person name="Anantharaman K."/>
            <person name="Brown C.T."/>
            <person name="Hug L.A."/>
            <person name="Sharon I."/>
            <person name="Castelle C.J."/>
            <person name="Probst A.J."/>
            <person name="Thomas B.C."/>
            <person name="Singh A."/>
            <person name="Wilkins M.J."/>
            <person name="Karaoz U."/>
            <person name="Brodie E.L."/>
            <person name="Williams K.H."/>
            <person name="Hubbard S.S."/>
            <person name="Banfield J.F."/>
        </authorList>
    </citation>
    <scope>NUCLEOTIDE SEQUENCE [LARGE SCALE GENOMIC DNA]</scope>
</reference>
<evidence type="ECO:0000256" key="2">
    <source>
        <dbReference type="ARBA" id="ARBA00022741"/>
    </source>
</evidence>
<name>A0A1G1WIL8_9BACT</name>
<dbReference type="AlphaFoldDB" id="A0A1G1WIL8"/>
<feature type="binding site" evidence="6">
    <location>
        <begin position="217"/>
        <end position="220"/>
    </location>
    <ligand>
        <name>ATP</name>
        <dbReference type="ChEBI" id="CHEBI:30616"/>
    </ligand>
</feature>
<dbReference type="EMBL" id="MHCV01000021">
    <property type="protein sequence ID" value="OGY27575.1"/>
    <property type="molecule type" value="Genomic_DNA"/>
</dbReference>
<comment type="similarity">
    <text evidence="5 6">Belongs to the FtsA/MreB family.</text>
</comment>
<evidence type="ECO:0000256" key="3">
    <source>
        <dbReference type="ARBA" id="ARBA00022840"/>
    </source>
</evidence>
<dbReference type="NCBIfam" id="NF010539">
    <property type="entry name" value="PRK13927.1"/>
    <property type="match status" value="1"/>
</dbReference>
<feature type="binding site" evidence="6">
    <location>
        <begin position="21"/>
        <end position="23"/>
    </location>
    <ligand>
        <name>ATP</name>
        <dbReference type="ChEBI" id="CHEBI:30616"/>
    </ligand>
</feature>
<dbReference type="PANTHER" id="PTHR42749">
    <property type="entry name" value="CELL SHAPE-DETERMINING PROTEIN MREB"/>
    <property type="match status" value="1"/>
</dbReference>
<dbReference type="Gene3D" id="3.30.420.40">
    <property type="match status" value="2"/>
</dbReference>
<dbReference type="InterPro" id="IPR004753">
    <property type="entry name" value="MreB"/>
</dbReference>
<dbReference type="PRINTS" id="PR01652">
    <property type="entry name" value="SHAPEPROTEIN"/>
</dbReference>
<accession>A0A1G1WIL8</accession>
<dbReference type="GO" id="GO:0005524">
    <property type="term" value="F:ATP binding"/>
    <property type="evidence" value="ECO:0007669"/>
    <property type="project" value="UniProtKB-KW"/>
</dbReference>
<proteinExistence type="inferred from homology"/>
<evidence type="ECO:0000256" key="5">
    <source>
        <dbReference type="ARBA" id="ARBA00023458"/>
    </source>
</evidence>
<dbReference type="Pfam" id="PF06723">
    <property type="entry name" value="MreB_Mbl"/>
    <property type="match status" value="1"/>
</dbReference>
<comment type="caution">
    <text evidence="7">The sequence shown here is derived from an EMBL/GenBank/DDBJ whole genome shotgun (WGS) entry which is preliminary data.</text>
</comment>
<comment type="subcellular location">
    <subcellularLocation>
        <location evidence="6">Cytoplasm</location>
    </subcellularLocation>
    <text evidence="6">Membrane-associated.</text>
</comment>
<dbReference type="PANTHER" id="PTHR42749:SF1">
    <property type="entry name" value="CELL SHAPE-DETERMINING PROTEIN MREB"/>
    <property type="match status" value="1"/>
</dbReference>
<evidence type="ECO:0000313" key="7">
    <source>
        <dbReference type="EMBL" id="OGY27575.1"/>
    </source>
</evidence>
<evidence type="ECO:0000256" key="1">
    <source>
        <dbReference type="ARBA" id="ARBA00022490"/>
    </source>
</evidence>
<feature type="binding site" evidence="6">
    <location>
        <begin position="169"/>
        <end position="171"/>
    </location>
    <ligand>
        <name>ATP</name>
        <dbReference type="ChEBI" id="CHEBI:30616"/>
    </ligand>
</feature>
<keyword evidence="2 6" id="KW-0547">Nucleotide-binding</keyword>
<comment type="subunit">
    <text evidence="6">Forms polymers.</text>
</comment>
<dbReference type="InterPro" id="IPR043129">
    <property type="entry name" value="ATPase_NBD"/>
</dbReference>
<keyword evidence="3 6" id="KW-0067">ATP-binding</keyword>
<protein>
    <recommendedName>
        <fullName evidence="6">Cell shape-determining protein MreB</fullName>
    </recommendedName>
</protein>
<dbReference type="HAMAP" id="MF_02207">
    <property type="entry name" value="MreB"/>
    <property type="match status" value="1"/>
</dbReference>
<comment type="function">
    <text evidence="6">Forms membrane-associated dynamic filaments that are essential for cell shape determination. Acts by regulating cell wall synthesis and cell elongation, and thus cell shape. A feedback loop between cell geometry and MreB localization may maintain elongated cell shape by targeting cell wall growth to regions of negative cell wall curvature.</text>
</comment>
<dbReference type="SUPFAM" id="SSF53067">
    <property type="entry name" value="Actin-like ATPase domain"/>
    <property type="match status" value="2"/>
</dbReference>